<evidence type="ECO:0000256" key="1">
    <source>
        <dbReference type="SAM" id="Phobius"/>
    </source>
</evidence>
<dbReference type="InterPro" id="IPR040680">
    <property type="entry name" value="DUF5643"/>
</dbReference>
<accession>A0ABT4CK08</accession>
<feature type="domain" description="DUF5643" evidence="3">
    <location>
        <begin position="221"/>
        <end position="337"/>
    </location>
</feature>
<keyword evidence="5" id="KW-1185">Reference proteome</keyword>
<keyword evidence="1" id="KW-0812">Transmembrane</keyword>
<keyword evidence="1" id="KW-0472">Membrane</keyword>
<dbReference type="RefSeq" id="WP_268047716.1">
    <property type="nucleotide sequence ID" value="NZ_JAPQES010000001.1"/>
</dbReference>
<sequence>MKKNIYDMLNEVEIDLNEYDIEDFSDIEKAKIKKNFKKSIRNKNTLYKKGAIIASIAILSIGLVGSNLGNQVWACANTIVYDIASHLGIEKSLDEYKTVIDKSITNNGITIKLNEVILDKDELIISSIRKYSEKIGEDSLPITADIYINGKEVSDACGGGSRKIDEYTVEDIMSYDLEENDFSGDLNIKAVFSNARINGKTKKGRWVFEFKTNGDELKLDTKEISLNNTFTLENGQNIILEKYTSNNLGQKIYYSKTPKGTDYDMVLRGHDDLGNKIEFYASRETASNGIFKLTTIHGNLNENAKILTLTPYAVKFPEKSGRMSNDFKKVGKEFTIDLSK</sequence>
<dbReference type="Pfam" id="PF18705">
    <property type="entry name" value="DUF5643"/>
    <property type="match status" value="1"/>
</dbReference>
<protein>
    <submittedName>
        <fullName evidence="4">DUF4179 domain-containing protein</fullName>
    </submittedName>
</protein>
<keyword evidence="1" id="KW-1133">Transmembrane helix</keyword>
<organism evidence="4 5">
    <name type="scientific">Clostridium ganghwense</name>
    <dbReference type="NCBI Taxonomy" id="312089"/>
    <lineage>
        <taxon>Bacteria</taxon>
        <taxon>Bacillati</taxon>
        <taxon>Bacillota</taxon>
        <taxon>Clostridia</taxon>
        <taxon>Eubacteriales</taxon>
        <taxon>Clostridiaceae</taxon>
        <taxon>Clostridium</taxon>
    </lineage>
</organism>
<evidence type="ECO:0000313" key="4">
    <source>
        <dbReference type="EMBL" id="MCY6369381.1"/>
    </source>
</evidence>
<reference evidence="4" key="1">
    <citation type="submission" date="2022-12" db="EMBL/GenBank/DDBJ databases">
        <authorList>
            <person name="Wang J."/>
        </authorList>
    </citation>
    <scope>NUCLEOTIDE SEQUENCE</scope>
    <source>
        <strain evidence="4">HY-42-06</strain>
    </source>
</reference>
<dbReference type="Gene3D" id="2.60.40.1630">
    <property type="entry name" value="bacillus anthracis domain"/>
    <property type="match status" value="1"/>
</dbReference>
<dbReference type="InterPro" id="IPR025436">
    <property type="entry name" value="DUF4179"/>
</dbReference>
<dbReference type="Pfam" id="PF13786">
    <property type="entry name" value="DUF4179"/>
    <property type="match status" value="1"/>
</dbReference>
<evidence type="ECO:0000259" key="2">
    <source>
        <dbReference type="Pfam" id="PF13786"/>
    </source>
</evidence>
<comment type="caution">
    <text evidence="4">The sequence shown here is derived from an EMBL/GenBank/DDBJ whole genome shotgun (WGS) entry which is preliminary data.</text>
</comment>
<name>A0ABT4CK08_9CLOT</name>
<dbReference type="Proteomes" id="UP001079657">
    <property type="component" value="Unassembled WGS sequence"/>
</dbReference>
<proteinExistence type="predicted"/>
<dbReference type="EMBL" id="JAPQES010000001">
    <property type="protein sequence ID" value="MCY6369381.1"/>
    <property type="molecule type" value="Genomic_DNA"/>
</dbReference>
<feature type="domain" description="DUF4179" evidence="2">
    <location>
        <begin position="43"/>
        <end position="126"/>
    </location>
</feature>
<evidence type="ECO:0000259" key="3">
    <source>
        <dbReference type="Pfam" id="PF18705"/>
    </source>
</evidence>
<gene>
    <name evidence="4" type="ORF">OXH55_01810</name>
</gene>
<feature type="transmembrane region" description="Helical" evidence="1">
    <location>
        <begin position="46"/>
        <end position="65"/>
    </location>
</feature>
<evidence type="ECO:0000313" key="5">
    <source>
        <dbReference type="Proteomes" id="UP001079657"/>
    </source>
</evidence>